<feature type="transmembrane region" description="Helical" evidence="1">
    <location>
        <begin position="12"/>
        <end position="44"/>
    </location>
</feature>
<keyword evidence="1" id="KW-1133">Transmembrane helix</keyword>
<evidence type="ECO:0000313" key="4">
    <source>
        <dbReference type="Proteomes" id="UP000324383"/>
    </source>
</evidence>
<dbReference type="RefSeq" id="WP_148727123.1">
    <property type="nucleotide sequence ID" value="NZ_CP197398.1"/>
</dbReference>
<feature type="domain" description="Uncharacterized protein YyaB-like PH" evidence="2">
    <location>
        <begin position="53"/>
        <end position="127"/>
    </location>
</feature>
<evidence type="ECO:0000256" key="1">
    <source>
        <dbReference type="SAM" id="Phobius"/>
    </source>
</evidence>
<reference evidence="3 4" key="1">
    <citation type="submission" date="2019-07" db="EMBL/GenBank/DDBJ databases">
        <title>Draft Genome Sequences of Bacteroides pyogenes Strains Isolated from the Uterus Holstein Dairy Cows with Metritis.</title>
        <authorList>
            <person name="Cunha F."/>
            <person name="Galvao K.N."/>
            <person name="Jeon S.J."/>
            <person name="Jeong K.C."/>
        </authorList>
    </citation>
    <scope>NUCLEOTIDE SEQUENCE [LARGE SCALE GENOMIC DNA]</scope>
    <source>
        <strain evidence="3 4">KG-31</strain>
    </source>
</reference>
<dbReference type="GO" id="GO:0030153">
    <property type="term" value="P:bacteriocin immunity"/>
    <property type="evidence" value="ECO:0007669"/>
    <property type="project" value="InterPro"/>
</dbReference>
<evidence type="ECO:0000313" key="3">
    <source>
        <dbReference type="EMBL" id="TYK34177.1"/>
    </source>
</evidence>
<dbReference type="Proteomes" id="UP000324383">
    <property type="component" value="Unassembled WGS sequence"/>
</dbReference>
<dbReference type="EMBL" id="VKLW01000009">
    <property type="protein sequence ID" value="TYK34177.1"/>
    <property type="molecule type" value="Genomic_DNA"/>
</dbReference>
<proteinExistence type="predicted"/>
<evidence type="ECO:0000259" key="2">
    <source>
        <dbReference type="Pfam" id="PF06713"/>
    </source>
</evidence>
<keyword evidence="1" id="KW-0812">Transmembrane</keyword>
<sequence>MNRTFHARIAWYQYLLLVVLTANMAAAVWCGYILPAVLLALVLIGLIEKVIHTVYTVTSDGVLEIYRGRFGGKTAIPLCDISAVKRCRSMKFGRFSATQYLLVEYGEGRFASVMPVAEEEFLKALSRRGVGEMRGNR</sequence>
<gene>
    <name evidence="3" type="ORF">FNJ60_05445</name>
</gene>
<comment type="caution">
    <text evidence="3">The sequence shown here is derived from an EMBL/GenBank/DDBJ whole genome shotgun (WGS) entry which is preliminary data.</text>
</comment>
<keyword evidence="4" id="KW-1185">Reference proteome</keyword>
<dbReference type="InterPro" id="IPR009589">
    <property type="entry name" value="PH_YyaB-like"/>
</dbReference>
<dbReference type="AlphaFoldDB" id="A0A5D3FPZ5"/>
<organism evidence="3 4">
    <name type="scientific">Bacteroides pyogenes</name>
    <dbReference type="NCBI Taxonomy" id="310300"/>
    <lineage>
        <taxon>Bacteria</taxon>
        <taxon>Pseudomonadati</taxon>
        <taxon>Bacteroidota</taxon>
        <taxon>Bacteroidia</taxon>
        <taxon>Bacteroidales</taxon>
        <taxon>Bacteroidaceae</taxon>
        <taxon>Bacteroides</taxon>
    </lineage>
</organism>
<keyword evidence="1" id="KW-0472">Membrane</keyword>
<dbReference type="Pfam" id="PF06713">
    <property type="entry name" value="bPH_4"/>
    <property type="match status" value="1"/>
</dbReference>
<accession>A0A5D3FPZ5</accession>
<protein>
    <submittedName>
        <fullName evidence="3">ABC transporter</fullName>
    </submittedName>
</protein>
<name>A0A5D3FPZ5_9BACE</name>